<dbReference type="PROSITE" id="PS51318">
    <property type="entry name" value="TAT"/>
    <property type="match status" value="1"/>
</dbReference>
<sequence>MPGTRTRRQAGATRRRFIGAALLSGAALAATTGAVSRCAAGEETEGDGAAGDPVGRFLADAVPDDAGLTAIVVRGDEVVHCGGMGLADHAAGIGNGCDTVFDIGSITKQFTAAAILKLEMAGALSTNDPLGAHVAGLPDDKRAITLHQLLTHTAGLIDMLGGDYDVLSREDMLAAMGGSELRSAPGSRYHYSNVGYSVLAAVIEQVSGEGYEQFLSRHLFAPAGMTRTGYVLPRWDEAEIAVEYDGAGTALGRPNEHPWDRDGPYWNLRGNGGILSTAPDMHRWHRALDGDGVLSEAARNKLFEPHVREDGGDTFYGYGWVVTERDGRRVVWHNGGNGSSYAEFARLLDDGLMVFWATNRVAKDGDWNLEELGLTGGMADSVGPA</sequence>
<reference evidence="4" key="1">
    <citation type="submission" date="2023-07" db="EMBL/GenBank/DDBJ databases">
        <title>30 novel species of actinomycetes from the DSMZ collection.</title>
        <authorList>
            <person name="Nouioui I."/>
        </authorList>
    </citation>
    <scope>NUCLEOTIDE SEQUENCE [LARGE SCALE GENOMIC DNA]</scope>
    <source>
        <strain evidence="4">DSM 44938</strain>
    </source>
</reference>
<dbReference type="SUPFAM" id="SSF56601">
    <property type="entry name" value="beta-lactamase/transpeptidase-like"/>
    <property type="match status" value="1"/>
</dbReference>
<keyword evidence="1" id="KW-0732">Signal</keyword>
<organism evidence="3 4">
    <name type="scientific">Streptomyces litchfieldiae</name>
    <dbReference type="NCBI Taxonomy" id="3075543"/>
    <lineage>
        <taxon>Bacteria</taxon>
        <taxon>Bacillati</taxon>
        <taxon>Actinomycetota</taxon>
        <taxon>Actinomycetes</taxon>
        <taxon>Kitasatosporales</taxon>
        <taxon>Streptomycetaceae</taxon>
        <taxon>Streptomyces</taxon>
    </lineage>
</organism>
<feature type="chain" id="PRO_5047494185" evidence="1">
    <location>
        <begin position="30"/>
        <end position="385"/>
    </location>
</feature>
<name>A0ABU2MXH4_9ACTN</name>
<evidence type="ECO:0000313" key="3">
    <source>
        <dbReference type="EMBL" id="MDT0346210.1"/>
    </source>
</evidence>
<dbReference type="InterPro" id="IPR012338">
    <property type="entry name" value="Beta-lactam/transpept-like"/>
</dbReference>
<accession>A0ABU2MXH4</accession>
<dbReference type="InterPro" id="IPR001466">
    <property type="entry name" value="Beta-lactam-related"/>
</dbReference>
<dbReference type="InterPro" id="IPR050491">
    <property type="entry name" value="AmpC-like"/>
</dbReference>
<evidence type="ECO:0000259" key="2">
    <source>
        <dbReference type="Pfam" id="PF00144"/>
    </source>
</evidence>
<keyword evidence="3" id="KW-0378">Hydrolase</keyword>
<evidence type="ECO:0000313" key="4">
    <source>
        <dbReference type="Proteomes" id="UP001183246"/>
    </source>
</evidence>
<feature type="domain" description="Beta-lactamase-related" evidence="2">
    <location>
        <begin position="66"/>
        <end position="364"/>
    </location>
</feature>
<dbReference type="PANTHER" id="PTHR46825:SF9">
    <property type="entry name" value="BETA-LACTAMASE-RELATED DOMAIN-CONTAINING PROTEIN"/>
    <property type="match status" value="1"/>
</dbReference>
<dbReference type="Gene3D" id="3.40.710.10">
    <property type="entry name" value="DD-peptidase/beta-lactamase superfamily"/>
    <property type="match status" value="1"/>
</dbReference>
<dbReference type="GO" id="GO:0016787">
    <property type="term" value="F:hydrolase activity"/>
    <property type="evidence" value="ECO:0007669"/>
    <property type="project" value="UniProtKB-KW"/>
</dbReference>
<protein>
    <submittedName>
        <fullName evidence="3">Serine hydrolase domain-containing protein</fullName>
        <ecNumber evidence="3">3.1.1.103</ecNumber>
    </submittedName>
</protein>
<feature type="signal peptide" evidence="1">
    <location>
        <begin position="1"/>
        <end position="29"/>
    </location>
</feature>
<comment type="caution">
    <text evidence="3">The sequence shown here is derived from an EMBL/GenBank/DDBJ whole genome shotgun (WGS) entry which is preliminary data.</text>
</comment>
<dbReference type="EC" id="3.1.1.103" evidence="3"/>
<dbReference type="EMBL" id="JAVREL010000019">
    <property type="protein sequence ID" value="MDT0346210.1"/>
    <property type="molecule type" value="Genomic_DNA"/>
</dbReference>
<dbReference type="InterPro" id="IPR006311">
    <property type="entry name" value="TAT_signal"/>
</dbReference>
<evidence type="ECO:0000256" key="1">
    <source>
        <dbReference type="SAM" id="SignalP"/>
    </source>
</evidence>
<keyword evidence="4" id="KW-1185">Reference proteome</keyword>
<dbReference type="PANTHER" id="PTHR46825">
    <property type="entry name" value="D-ALANYL-D-ALANINE-CARBOXYPEPTIDASE/ENDOPEPTIDASE AMPH"/>
    <property type="match status" value="1"/>
</dbReference>
<proteinExistence type="predicted"/>
<gene>
    <name evidence="3" type="ORF">RM590_27015</name>
</gene>
<dbReference type="Pfam" id="PF00144">
    <property type="entry name" value="Beta-lactamase"/>
    <property type="match status" value="1"/>
</dbReference>
<dbReference type="Proteomes" id="UP001183246">
    <property type="component" value="Unassembled WGS sequence"/>
</dbReference>